<gene>
    <name evidence="3" type="ORF">FHW18_003565</name>
</gene>
<feature type="region of interest" description="Disordered" evidence="1">
    <location>
        <begin position="32"/>
        <end position="82"/>
    </location>
</feature>
<dbReference type="AlphaFoldDB" id="A0A7Y9IWL4"/>
<feature type="signal peptide" evidence="2">
    <location>
        <begin position="1"/>
        <end position="19"/>
    </location>
</feature>
<evidence type="ECO:0000256" key="2">
    <source>
        <dbReference type="SAM" id="SignalP"/>
    </source>
</evidence>
<protein>
    <recommendedName>
        <fullName evidence="5">Secreted protein</fullName>
    </recommendedName>
</protein>
<comment type="caution">
    <text evidence="3">The sequence shown here is derived from an EMBL/GenBank/DDBJ whole genome shotgun (WGS) entry which is preliminary data.</text>
</comment>
<evidence type="ECO:0000313" key="3">
    <source>
        <dbReference type="EMBL" id="NYE84294.1"/>
    </source>
</evidence>
<evidence type="ECO:0008006" key="5">
    <source>
        <dbReference type="Google" id="ProtNLM"/>
    </source>
</evidence>
<organism evidence="3 4">
    <name type="scientific">Pigmentiphaga litoralis</name>
    <dbReference type="NCBI Taxonomy" id="516702"/>
    <lineage>
        <taxon>Bacteria</taxon>
        <taxon>Pseudomonadati</taxon>
        <taxon>Pseudomonadota</taxon>
        <taxon>Betaproteobacteria</taxon>
        <taxon>Burkholderiales</taxon>
        <taxon>Alcaligenaceae</taxon>
        <taxon>Pigmentiphaga</taxon>
    </lineage>
</organism>
<name>A0A7Y9IWL4_9BURK</name>
<dbReference type="Proteomes" id="UP000542125">
    <property type="component" value="Unassembled WGS sequence"/>
</dbReference>
<keyword evidence="2" id="KW-0732">Signal</keyword>
<keyword evidence="4" id="KW-1185">Reference proteome</keyword>
<sequence>MRMALIVMLPASRTAACTAAVLGRGLRWLTGGPGRSVNHRLGGSRMPPARHRRPAASSAPRRRSRKPNATNRRHSPERRASVRLRAQGMAAKWTQHFSRLRYHGLSRLSFVPPHAIKAPSIWESVHGTEPLGAWVALGGSSVGRSGTH</sequence>
<proteinExistence type="predicted"/>
<accession>A0A7Y9IWL4</accession>
<reference evidence="3 4" key="1">
    <citation type="submission" date="2020-07" db="EMBL/GenBank/DDBJ databases">
        <title>Genomic Encyclopedia of Type Strains, Phase IV (KMG-V): Genome sequencing to study the core and pangenomes of soil and plant-associated prokaryotes.</title>
        <authorList>
            <person name="Whitman W."/>
        </authorList>
    </citation>
    <scope>NUCLEOTIDE SEQUENCE [LARGE SCALE GENOMIC DNA]</scope>
    <source>
        <strain evidence="3 4">SAS40</strain>
    </source>
</reference>
<evidence type="ECO:0000313" key="4">
    <source>
        <dbReference type="Proteomes" id="UP000542125"/>
    </source>
</evidence>
<evidence type="ECO:0000256" key="1">
    <source>
        <dbReference type="SAM" id="MobiDB-lite"/>
    </source>
</evidence>
<dbReference type="EMBL" id="JACBYR010000001">
    <property type="protein sequence ID" value="NYE84294.1"/>
    <property type="molecule type" value="Genomic_DNA"/>
</dbReference>
<feature type="chain" id="PRO_5030620969" description="Secreted protein" evidence="2">
    <location>
        <begin position="20"/>
        <end position="148"/>
    </location>
</feature>
<feature type="compositionally biased region" description="Basic residues" evidence="1">
    <location>
        <begin position="48"/>
        <end position="76"/>
    </location>
</feature>